<keyword evidence="2" id="KW-1185">Reference proteome</keyword>
<dbReference type="EMBL" id="JBHMBW010000012">
    <property type="protein sequence ID" value="MFB9624270.1"/>
    <property type="molecule type" value="Genomic_DNA"/>
</dbReference>
<accession>A0ABV5RXV5</accession>
<name>A0ABV5RXV5_9ACTN</name>
<comment type="caution">
    <text evidence="1">The sequence shown here is derived from an EMBL/GenBank/DDBJ whole genome shotgun (WGS) entry which is preliminary data.</text>
</comment>
<sequence length="50" mass="5827">MRGELDGLSAIMESHFAYEEREIVTALNRLDVPGWHRDVPRFLRTEEDAP</sequence>
<evidence type="ECO:0000313" key="2">
    <source>
        <dbReference type="Proteomes" id="UP001589532"/>
    </source>
</evidence>
<evidence type="ECO:0008006" key="3">
    <source>
        <dbReference type="Google" id="ProtNLM"/>
    </source>
</evidence>
<dbReference type="RefSeq" id="WP_344985745.1">
    <property type="nucleotide sequence ID" value="NZ_BAAAXV010000001.1"/>
</dbReference>
<evidence type="ECO:0000313" key="1">
    <source>
        <dbReference type="EMBL" id="MFB9624270.1"/>
    </source>
</evidence>
<reference evidence="1 2" key="1">
    <citation type="submission" date="2024-09" db="EMBL/GenBank/DDBJ databases">
        <authorList>
            <person name="Sun Q."/>
            <person name="Mori K."/>
        </authorList>
    </citation>
    <scope>NUCLEOTIDE SEQUENCE [LARGE SCALE GENOMIC DNA]</scope>
    <source>
        <strain evidence="1 2">JCM 3143</strain>
    </source>
</reference>
<dbReference type="Proteomes" id="UP001589532">
    <property type="component" value="Unassembled WGS sequence"/>
</dbReference>
<protein>
    <recommendedName>
        <fullName evidence="3">Hemerythrin domain-containing protein</fullName>
    </recommendedName>
</protein>
<gene>
    <name evidence="1" type="ORF">ACFFSA_14380</name>
</gene>
<proteinExistence type="predicted"/>
<organism evidence="1 2">
    <name type="scientific">Nonomuraea helvata</name>
    <dbReference type="NCBI Taxonomy" id="37484"/>
    <lineage>
        <taxon>Bacteria</taxon>
        <taxon>Bacillati</taxon>
        <taxon>Actinomycetota</taxon>
        <taxon>Actinomycetes</taxon>
        <taxon>Streptosporangiales</taxon>
        <taxon>Streptosporangiaceae</taxon>
        <taxon>Nonomuraea</taxon>
    </lineage>
</organism>